<sequence length="535" mass="60696">MNLTNAPEGAVEKSNNKQCCPAIFLKAGICAIFSLLIFAFYGAGRLSAFDLVVFDNDAAYLGSEYYLQARHYEVNKVINIDNTGENRILAPSSLKYDKKYNRLLVGDYLSGRIRKYSLNNFKYAGDFEIETPGKKIMGNPSDIFISADGRRYVVTDQFFHRIVFFNSLGMMVDVMGSTGEAAGEFSEPCAIDYADGYFFVADKYNCRICVYNSRGAFKYSFASKGSADSQLYLPSAVKAGSSGEVYVCDGGNDRIQVFDLKGKHLKTVGRRGRSTGFFDAPSDICFDSNSNLYVADLLNKRVQKFSRDGGFICEISSLGSSFLSEDYRPDHYFKMPGNYGSNEINFSLGSLVSPLKIDVNNETAHLYVLDSVQKKIFILDCDNFNKGRRLYLGHNFKDAIKYLGIVMEENPYNLNALYYLGFSYQQVYEYKKARDCYDKIIKYRSRGEVEKHARYQLKKIIAAHPPGYFEAADEEEILEKKRAEYVSSYGKYFQMSGEITAFDRRRLEYFAKYGIKPPSTAEVKLEDGEEGYEEY</sequence>
<keyword evidence="4" id="KW-0812">Transmembrane</keyword>
<protein>
    <submittedName>
        <fullName evidence="5">Uncharacterized protein</fullName>
    </submittedName>
</protein>
<comment type="caution">
    <text evidence="5">The sequence shown here is derived from an EMBL/GenBank/DDBJ whole genome shotgun (WGS) entry which is preliminary data.</text>
</comment>
<dbReference type="InterPro" id="IPR019734">
    <property type="entry name" value="TPR_rpt"/>
</dbReference>
<dbReference type="AlphaFoldDB" id="A0A1F7WNX3"/>
<dbReference type="CDD" id="cd05819">
    <property type="entry name" value="NHL"/>
    <property type="match status" value="1"/>
</dbReference>
<proteinExistence type="predicted"/>
<evidence type="ECO:0000256" key="3">
    <source>
        <dbReference type="PROSITE-ProRule" id="PRU00504"/>
    </source>
</evidence>
<dbReference type="SUPFAM" id="SSF63825">
    <property type="entry name" value="YWTD domain"/>
    <property type="match status" value="1"/>
</dbReference>
<evidence type="ECO:0000313" key="5">
    <source>
        <dbReference type="EMBL" id="OGM04553.1"/>
    </source>
</evidence>
<dbReference type="Proteomes" id="UP000178735">
    <property type="component" value="Unassembled WGS sequence"/>
</dbReference>
<organism evidence="5 6">
    <name type="scientific">Candidatus Wallbacteria bacterium GWC2_49_35</name>
    <dbReference type="NCBI Taxonomy" id="1817813"/>
    <lineage>
        <taxon>Bacteria</taxon>
        <taxon>Candidatus Walliibacteriota</taxon>
    </lineage>
</organism>
<dbReference type="Gene3D" id="2.120.10.30">
    <property type="entry name" value="TolB, C-terminal domain"/>
    <property type="match status" value="2"/>
</dbReference>
<dbReference type="EMBL" id="MGFH01000140">
    <property type="protein sequence ID" value="OGM04553.1"/>
    <property type="molecule type" value="Genomic_DNA"/>
</dbReference>
<dbReference type="SUPFAM" id="SSF48452">
    <property type="entry name" value="TPR-like"/>
    <property type="match status" value="1"/>
</dbReference>
<keyword evidence="4" id="KW-1133">Transmembrane helix</keyword>
<dbReference type="PROSITE" id="PS51125">
    <property type="entry name" value="NHL"/>
    <property type="match status" value="2"/>
</dbReference>
<accession>A0A1F7WNX3</accession>
<evidence type="ECO:0000256" key="2">
    <source>
        <dbReference type="PROSITE-ProRule" id="PRU00339"/>
    </source>
</evidence>
<dbReference type="Gene3D" id="1.25.40.10">
    <property type="entry name" value="Tetratricopeptide repeat domain"/>
    <property type="match status" value="1"/>
</dbReference>
<dbReference type="InterPro" id="IPR011990">
    <property type="entry name" value="TPR-like_helical_dom_sf"/>
</dbReference>
<dbReference type="Gene3D" id="2.40.10.500">
    <property type="match status" value="1"/>
</dbReference>
<dbReference type="Pfam" id="PF01436">
    <property type="entry name" value="NHL"/>
    <property type="match status" value="1"/>
</dbReference>
<feature type="repeat" description="TPR" evidence="2">
    <location>
        <begin position="414"/>
        <end position="447"/>
    </location>
</feature>
<dbReference type="InterPro" id="IPR050952">
    <property type="entry name" value="TRIM-NHL_E3_ligases"/>
</dbReference>
<feature type="transmembrane region" description="Helical" evidence="4">
    <location>
        <begin position="23"/>
        <end position="43"/>
    </location>
</feature>
<dbReference type="PROSITE" id="PS50005">
    <property type="entry name" value="TPR"/>
    <property type="match status" value="1"/>
</dbReference>
<dbReference type="InterPro" id="IPR011042">
    <property type="entry name" value="6-blade_b-propeller_TolB-like"/>
</dbReference>
<dbReference type="PANTHER" id="PTHR24104:SF25">
    <property type="entry name" value="PROTEIN LIN-41"/>
    <property type="match status" value="1"/>
</dbReference>
<evidence type="ECO:0000313" key="6">
    <source>
        <dbReference type="Proteomes" id="UP000178735"/>
    </source>
</evidence>
<dbReference type="STRING" id="1817813.A2008_06060"/>
<dbReference type="PANTHER" id="PTHR24104">
    <property type="entry name" value="E3 UBIQUITIN-PROTEIN LIGASE NHLRC1-RELATED"/>
    <property type="match status" value="1"/>
</dbReference>
<evidence type="ECO:0000256" key="1">
    <source>
        <dbReference type="ARBA" id="ARBA00022737"/>
    </source>
</evidence>
<reference evidence="5 6" key="1">
    <citation type="journal article" date="2016" name="Nat. Commun.">
        <title>Thousands of microbial genomes shed light on interconnected biogeochemical processes in an aquifer system.</title>
        <authorList>
            <person name="Anantharaman K."/>
            <person name="Brown C.T."/>
            <person name="Hug L.A."/>
            <person name="Sharon I."/>
            <person name="Castelle C.J."/>
            <person name="Probst A.J."/>
            <person name="Thomas B.C."/>
            <person name="Singh A."/>
            <person name="Wilkins M.J."/>
            <person name="Karaoz U."/>
            <person name="Brodie E.L."/>
            <person name="Williams K.H."/>
            <person name="Hubbard S.S."/>
            <person name="Banfield J.F."/>
        </authorList>
    </citation>
    <scope>NUCLEOTIDE SEQUENCE [LARGE SCALE GENOMIC DNA]</scope>
</reference>
<gene>
    <name evidence="5" type="ORF">A2008_06060</name>
</gene>
<dbReference type="GO" id="GO:0008270">
    <property type="term" value="F:zinc ion binding"/>
    <property type="evidence" value="ECO:0007669"/>
    <property type="project" value="UniProtKB-KW"/>
</dbReference>
<name>A0A1F7WNX3_9BACT</name>
<dbReference type="InterPro" id="IPR001258">
    <property type="entry name" value="NHL_repeat"/>
</dbReference>
<evidence type="ECO:0000256" key="4">
    <source>
        <dbReference type="SAM" id="Phobius"/>
    </source>
</evidence>
<keyword evidence="2" id="KW-0802">TPR repeat</keyword>
<feature type="repeat" description="NHL" evidence="3">
    <location>
        <begin position="265"/>
        <end position="308"/>
    </location>
</feature>
<keyword evidence="4" id="KW-0472">Membrane</keyword>
<keyword evidence="1" id="KW-0677">Repeat</keyword>
<feature type="repeat" description="NHL" evidence="3">
    <location>
        <begin position="218"/>
        <end position="261"/>
    </location>
</feature>